<dbReference type="EMBL" id="JXTB01000058">
    <property type="protein sequence ID" value="PON69029.1"/>
    <property type="molecule type" value="Genomic_DNA"/>
</dbReference>
<evidence type="ECO:0000313" key="2">
    <source>
        <dbReference type="Proteomes" id="UP000237105"/>
    </source>
</evidence>
<keyword evidence="1" id="KW-0808">Transferase</keyword>
<accession>A0A2P5D6U0</accession>
<reference evidence="2" key="1">
    <citation type="submission" date="2016-06" db="EMBL/GenBank/DDBJ databases">
        <title>Parallel loss of symbiosis genes in relatives of nitrogen-fixing non-legume Parasponia.</title>
        <authorList>
            <person name="Van Velzen R."/>
            <person name="Holmer R."/>
            <person name="Bu F."/>
            <person name="Rutten L."/>
            <person name="Van Zeijl A."/>
            <person name="Liu W."/>
            <person name="Santuari L."/>
            <person name="Cao Q."/>
            <person name="Sharma T."/>
            <person name="Shen D."/>
            <person name="Roswanjaya Y."/>
            <person name="Wardhani T."/>
            <person name="Kalhor M.S."/>
            <person name="Jansen J."/>
            <person name="Van den Hoogen J."/>
            <person name="Gungor B."/>
            <person name="Hartog M."/>
            <person name="Hontelez J."/>
            <person name="Verver J."/>
            <person name="Yang W.-C."/>
            <person name="Schijlen E."/>
            <person name="Repin R."/>
            <person name="Schilthuizen M."/>
            <person name="Schranz E."/>
            <person name="Heidstra R."/>
            <person name="Miyata K."/>
            <person name="Fedorova E."/>
            <person name="Kohlen W."/>
            <person name="Bisseling T."/>
            <person name="Smit S."/>
            <person name="Geurts R."/>
        </authorList>
    </citation>
    <scope>NUCLEOTIDE SEQUENCE [LARGE SCALE GENOMIC DNA]</scope>
    <source>
        <strain evidence="2">cv. WU1-14</strain>
    </source>
</reference>
<dbReference type="OrthoDB" id="1103805at2759"/>
<organism evidence="1 2">
    <name type="scientific">Parasponia andersonii</name>
    <name type="common">Sponia andersonii</name>
    <dbReference type="NCBI Taxonomy" id="3476"/>
    <lineage>
        <taxon>Eukaryota</taxon>
        <taxon>Viridiplantae</taxon>
        <taxon>Streptophyta</taxon>
        <taxon>Embryophyta</taxon>
        <taxon>Tracheophyta</taxon>
        <taxon>Spermatophyta</taxon>
        <taxon>Magnoliopsida</taxon>
        <taxon>eudicotyledons</taxon>
        <taxon>Gunneridae</taxon>
        <taxon>Pentapetalae</taxon>
        <taxon>rosids</taxon>
        <taxon>fabids</taxon>
        <taxon>Rosales</taxon>
        <taxon>Cannabaceae</taxon>
        <taxon>Parasponia</taxon>
    </lineage>
</organism>
<keyword evidence="2" id="KW-1185">Reference proteome</keyword>
<gene>
    <name evidence="1" type="ORF">PanWU01x14_090540</name>
</gene>
<dbReference type="PANTHER" id="PTHR48055:SF55">
    <property type="entry name" value="PROTEIN KINASE DOMAIN-CONTAINING PROTEIN"/>
    <property type="match status" value="1"/>
</dbReference>
<dbReference type="InterPro" id="IPR011009">
    <property type="entry name" value="Kinase-like_dom_sf"/>
</dbReference>
<dbReference type="SUPFAM" id="SSF56112">
    <property type="entry name" value="Protein kinase-like (PK-like)"/>
    <property type="match status" value="1"/>
</dbReference>
<proteinExistence type="predicted"/>
<keyword evidence="1" id="KW-0418">Kinase</keyword>
<dbReference type="Proteomes" id="UP000237105">
    <property type="component" value="Unassembled WGS sequence"/>
</dbReference>
<dbReference type="GO" id="GO:0016020">
    <property type="term" value="C:membrane"/>
    <property type="evidence" value="ECO:0007669"/>
    <property type="project" value="TreeGrafter"/>
</dbReference>
<evidence type="ECO:0000313" key="1">
    <source>
        <dbReference type="EMBL" id="PON69029.1"/>
    </source>
</evidence>
<dbReference type="AlphaFoldDB" id="A0A2P5D6U0"/>
<comment type="caution">
    <text evidence="1">The sequence shown here is derived from an EMBL/GenBank/DDBJ whole genome shotgun (WGS) entry which is preliminary data.</text>
</comment>
<dbReference type="STRING" id="3476.A0A2P5D6U0"/>
<protein>
    <submittedName>
        <fullName evidence="1">Tyrosine-protein kinase</fullName>
    </submittedName>
</protein>
<dbReference type="Gene3D" id="1.10.510.10">
    <property type="entry name" value="Transferase(Phosphotransferase) domain 1"/>
    <property type="match status" value="1"/>
</dbReference>
<name>A0A2P5D6U0_PARAD</name>
<dbReference type="GO" id="GO:0016301">
    <property type="term" value="F:kinase activity"/>
    <property type="evidence" value="ECO:0007669"/>
    <property type="project" value="UniProtKB-KW"/>
</dbReference>
<sequence length="147" mass="16624">MGGEPSKQGDVYSYGILMLEMFTGKRPTDEIFKDDFNLHNFVKMALPERLVQIADASLLFRETDETAMTKEHERNYVNNGHVESPNKINTDLLKCLVSVLQIGLACSIESPNERLSMGDVVKEIQHIRNAYLGVGMHGRIRKKQLST</sequence>
<dbReference type="InterPro" id="IPR051564">
    <property type="entry name" value="LRR_receptor-like_kinase"/>
</dbReference>
<dbReference type="PANTHER" id="PTHR48055">
    <property type="entry name" value="LEUCINE-RICH REPEAT RECEPTOR PROTEIN KINASE EMS1"/>
    <property type="match status" value="1"/>
</dbReference>